<dbReference type="STRING" id="1745343.A0A2J6Q6A1"/>
<evidence type="ECO:0000313" key="8">
    <source>
        <dbReference type="EMBL" id="PMD21734.1"/>
    </source>
</evidence>
<dbReference type="EMBL" id="KZ613480">
    <property type="protein sequence ID" value="PMD21734.1"/>
    <property type="molecule type" value="Genomic_DNA"/>
</dbReference>
<dbReference type="PANTHER" id="PTHR46896:SF3">
    <property type="entry name" value="FI06413P-RELATED"/>
    <property type="match status" value="1"/>
</dbReference>
<proteinExistence type="inferred from homology"/>
<evidence type="ECO:0000313" key="9">
    <source>
        <dbReference type="Proteomes" id="UP000235672"/>
    </source>
</evidence>
<dbReference type="SUPFAM" id="SSF54001">
    <property type="entry name" value="Cysteine proteinases"/>
    <property type="match status" value="1"/>
</dbReference>
<name>A0A2J6Q6A1_9HELO</name>
<keyword evidence="5" id="KW-0378">Hydrolase</keyword>
<accession>A0A2J6Q6A1</accession>
<dbReference type="InterPro" id="IPR051947">
    <property type="entry name" value="Sentrin-specific_protease"/>
</dbReference>
<evidence type="ECO:0000256" key="2">
    <source>
        <dbReference type="ARBA" id="ARBA00022553"/>
    </source>
</evidence>
<keyword evidence="9" id="KW-1185">Reference proteome</keyword>
<dbReference type="AlphaFoldDB" id="A0A2J6Q6A1"/>
<dbReference type="GO" id="GO:0016926">
    <property type="term" value="P:protein desumoylation"/>
    <property type="evidence" value="ECO:0007669"/>
    <property type="project" value="TreeGrafter"/>
</dbReference>
<dbReference type="InterPro" id="IPR003653">
    <property type="entry name" value="Peptidase_C48_C"/>
</dbReference>
<dbReference type="PROSITE" id="PS50600">
    <property type="entry name" value="ULP_PROTEASE"/>
    <property type="match status" value="1"/>
</dbReference>
<dbReference type="OrthoDB" id="442460at2759"/>
<keyword evidence="2" id="KW-0597">Phosphoprotein</keyword>
<dbReference type="InterPro" id="IPR038765">
    <property type="entry name" value="Papain-like_cys_pep_sf"/>
</dbReference>
<dbReference type="PANTHER" id="PTHR46896">
    <property type="entry name" value="SENTRIN-SPECIFIC PROTEASE"/>
    <property type="match status" value="1"/>
</dbReference>
<gene>
    <name evidence="8" type="ORF">NA56DRAFT_528831</name>
</gene>
<reference evidence="8 9" key="1">
    <citation type="submission" date="2016-05" db="EMBL/GenBank/DDBJ databases">
        <title>A degradative enzymes factory behind the ericoid mycorrhizal symbiosis.</title>
        <authorList>
            <consortium name="DOE Joint Genome Institute"/>
            <person name="Martino E."/>
            <person name="Morin E."/>
            <person name="Grelet G."/>
            <person name="Kuo A."/>
            <person name="Kohler A."/>
            <person name="Daghino S."/>
            <person name="Barry K."/>
            <person name="Choi C."/>
            <person name="Cichocki N."/>
            <person name="Clum A."/>
            <person name="Copeland A."/>
            <person name="Hainaut M."/>
            <person name="Haridas S."/>
            <person name="Labutti K."/>
            <person name="Lindquist E."/>
            <person name="Lipzen A."/>
            <person name="Khouja H.-R."/>
            <person name="Murat C."/>
            <person name="Ohm R."/>
            <person name="Olson A."/>
            <person name="Spatafora J."/>
            <person name="Veneault-Fourrey C."/>
            <person name="Henrissat B."/>
            <person name="Grigoriev I."/>
            <person name="Martin F."/>
            <person name="Perotto S."/>
        </authorList>
    </citation>
    <scope>NUCLEOTIDE SEQUENCE [LARGE SCALE GENOMIC DNA]</scope>
    <source>
        <strain evidence="8 9">UAMH 7357</strain>
    </source>
</reference>
<keyword evidence="3" id="KW-0645">Protease</keyword>
<sequence length="230" mass="26688">IIYPPVGKDRARVDMGDIQKLDEGEFLNDNLIVFYLQWLQDQLKQKHPEWAERIYFQNTFFYQKLSSSEKGVKGINYEAVKKWTSKVDLLDKDYIIIPINEHSHWYVAIICNAPKLLPESEKTNHSQSQDTRKPKRKSLPPQRKYDPKEFRIITLDSLGSSHTATCSNLKDYLVLEIKDKKNIEIPRPGAVGTTAKGIPIQNNYYDCGLFLLSYIEMFLEDPDEFVSGIL</sequence>
<feature type="non-terminal residue" evidence="8">
    <location>
        <position position="230"/>
    </location>
</feature>
<feature type="region of interest" description="Disordered" evidence="6">
    <location>
        <begin position="120"/>
        <end position="143"/>
    </location>
</feature>
<evidence type="ECO:0000259" key="7">
    <source>
        <dbReference type="PROSITE" id="PS50600"/>
    </source>
</evidence>
<feature type="non-terminal residue" evidence="8">
    <location>
        <position position="1"/>
    </location>
</feature>
<dbReference type="Pfam" id="PF02902">
    <property type="entry name" value="Peptidase_C48"/>
    <property type="match status" value="1"/>
</dbReference>
<evidence type="ECO:0000256" key="4">
    <source>
        <dbReference type="ARBA" id="ARBA00022786"/>
    </source>
</evidence>
<evidence type="ECO:0000256" key="6">
    <source>
        <dbReference type="SAM" id="MobiDB-lite"/>
    </source>
</evidence>
<keyword evidence="4" id="KW-0833">Ubl conjugation pathway</keyword>
<dbReference type="Proteomes" id="UP000235672">
    <property type="component" value="Unassembled WGS sequence"/>
</dbReference>
<feature type="domain" description="Ubiquitin-like protease family profile" evidence="7">
    <location>
        <begin position="11"/>
        <end position="218"/>
    </location>
</feature>
<evidence type="ECO:0000256" key="3">
    <source>
        <dbReference type="ARBA" id="ARBA00022670"/>
    </source>
</evidence>
<dbReference type="GO" id="GO:0006508">
    <property type="term" value="P:proteolysis"/>
    <property type="evidence" value="ECO:0007669"/>
    <property type="project" value="UniProtKB-KW"/>
</dbReference>
<comment type="similarity">
    <text evidence="1">Belongs to the peptidase C48 family.</text>
</comment>
<evidence type="ECO:0000256" key="1">
    <source>
        <dbReference type="ARBA" id="ARBA00005234"/>
    </source>
</evidence>
<dbReference type="GO" id="GO:0005634">
    <property type="term" value="C:nucleus"/>
    <property type="evidence" value="ECO:0007669"/>
    <property type="project" value="TreeGrafter"/>
</dbReference>
<evidence type="ECO:0000256" key="5">
    <source>
        <dbReference type="ARBA" id="ARBA00022801"/>
    </source>
</evidence>
<dbReference type="GO" id="GO:0070139">
    <property type="term" value="F:SUMO-specific endopeptidase activity"/>
    <property type="evidence" value="ECO:0007669"/>
    <property type="project" value="TreeGrafter"/>
</dbReference>
<protein>
    <submittedName>
        <fullName evidence="8">Cysteine proteinase</fullName>
    </submittedName>
</protein>
<dbReference type="Gene3D" id="3.40.395.10">
    <property type="entry name" value="Adenoviral Proteinase, Chain A"/>
    <property type="match status" value="1"/>
</dbReference>
<organism evidence="8 9">
    <name type="scientific">Hyaloscypha hepaticicola</name>
    <dbReference type="NCBI Taxonomy" id="2082293"/>
    <lineage>
        <taxon>Eukaryota</taxon>
        <taxon>Fungi</taxon>
        <taxon>Dikarya</taxon>
        <taxon>Ascomycota</taxon>
        <taxon>Pezizomycotina</taxon>
        <taxon>Leotiomycetes</taxon>
        <taxon>Helotiales</taxon>
        <taxon>Hyaloscyphaceae</taxon>
        <taxon>Hyaloscypha</taxon>
    </lineage>
</organism>
<dbReference type="GO" id="GO:0005737">
    <property type="term" value="C:cytoplasm"/>
    <property type="evidence" value="ECO:0007669"/>
    <property type="project" value="TreeGrafter"/>
</dbReference>